<dbReference type="OrthoDB" id="9972642at2759"/>
<dbReference type="GeneID" id="30023408"/>
<organism evidence="2 3">
    <name type="scientific">Cordyceps fumosorosea (strain ARSEF 2679)</name>
    <name type="common">Isaria fumosorosea</name>
    <dbReference type="NCBI Taxonomy" id="1081104"/>
    <lineage>
        <taxon>Eukaryota</taxon>
        <taxon>Fungi</taxon>
        <taxon>Dikarya</taxon>
        <taxon>Ascomycota</taxon>
        <taxon>Pezizomycotina</taxon>
        <taxon>Sordariomycetes</taxon>
        <taxon>Hypocreomycetidae</taxon>
        <taxon>Hypocreales</taxon>
        <taxon>Cordycipitaceae</taxon>
        <taxon>Cordyceps</taxon>
    </lineage>
</organism>
<dbReference type="AlphaFoldDB" id="A0A167Q1C5"/>
<name>A0A167Q1C5_CORFA</name>
<evidence type="ECO:0000313" key="2">
    <source>
        <dbReference type="EMBL" id="OAA57195.1"/>
    </source>
</evidence>
<evidence type="ECO:0000313" key="3">
    <source>
        <dbReference type="Proteomes" id="UP000076744"/>
    </source>
</evidence>
<feature type="region of interest" description="Disordered" evidence="1">
    <location>
        <begin position="211"/>
        <end position="235"/>
    </location>
</feature>
<gene>
    <name evidence="2" type="ORF">ISF_07116</name>
</gene>
<keyword evidence="3" id="KW-1185">Reference proteome</keyword>
<sequence length="235" mass="24268">MAAAFVPGITLSGAFFAEAVRPILAAHFPDLSYGAALLGPGSEVLGFDTPMSADHDWGLRVFLFLRDDLAFDTISARIASLLSHHLPPTFWGQPVAIATLTSTSRARRMERAAAAAAAAMDGPVQHHVVPTTVRRFCLQQLGVPCDQALSPTQWLSIPTPALAEVLAGAVYRDDDTGELAALRRRLGAAVRAIRQVAGRGVQSARVRGGAGAAAGAGGARGRGVGGEARGAGEGV</sequence>
<reference evidence="2 3" key="1">
    <citation type="journal article" date="2016" name="Genome Biol. Evol.">
        <title>Divergent and convergent evolution of fungal pathogenicity.</title>
        <authorList>
            <person name="Shang Y."/>
            <person name="Xiao G."/>
            <person name="Zheng P."/>
            <person name="Cen K."/>
            <person name="Zhan S."/>
            <person name="Wang C."/>
        </authorList>
    </citation>
    <scope>NUCLEOTIDE SEQUENCE [LARGE SCALE GENOMIC DNA]</scope>
    <source>
        <strain evidence="2 3">ARSEF 2679</strain>
    </source>
</reference>
<accession>A0A167Q1C5</accession>
<evidence type="ECO:0000256" key="1">
    <source>
        <dbReference type="SAM" id="MobiDB-lite"/>
    </source>
</evidence>
<dbReference type="EMBL" id="AZHB01000020">
    <property type="protein sequence ID" value="OAA57195.1"/>
    <property type="molecule type" value="Genomic_DNA"/>
</dbReference>
<protein>
    <submittedName>
        <fullName evidence="2">Uncharacterized protein</fullName>
    </submittedName>
</protein>
<proteinExistence type="predicted"/>
<comment type="caution">
    <text evidence="2">The sequence shown here is derived from an EMBL/GenBank/DDBJ whole genome shotgun (WGS) entry which is preliminary data.</text>
</comment>
<dbReference type="RefSeq" id="XP_018701997.1">
    <property type="nucleotide sequence ID" value="XM_018850720.1"/>
</dbReference>
<dbReference type="Proteomes" id="UP000076744">
    <property type="component" value="Unassembled WGS sequence"/>
</dbReference>